<keyword evidence="13" id="KW-1185">Reference proteome</keyword>
<dbReference type="InterPro" id="IPR003594">
    <property type="entry name" value="HATPase_dom"/>
</dbReference>
<dbReference type="PROSITE" id="PS50110">
    <property type="entry name" value="RESPONSE_REGULATORY"/>
    <property type="match status" value="1"/>
</dbReference>
<dbReference type="Gene3D" id="3.40.50.2300">
    <property type="match status" value="1"/>
</dbReference>
<dbReference type="CDD" id="cd00082">
    <property type="entry name" value="HisKA"/>
    <property type="match status" value="1"/>
</dbReference>
<dbReference type="InterPro" id="IPR001789">
    <property type="entry name" value="Sig_transdc_resp-reg_receiver"/>
</dbReference>
<proteinExistence type="predicted"/>
<feature type="compositionally biased region" description="Polar residues" evidence="8">
    <location>
        <begin position="1099"/>
        <end position="1110"/>
    </location>
</feature>
<feature type="transmembrane region" description="Helical" evidence="9">
    <location>
        <begin position="308"/>
        <end position="328"/>
    </location>
</feature>
<dbReference type="Pfam" id="PF02518">
    <property type="entry name" value="HATPase_c"/>
    <property type="match status" value="1"/>
</dbReference>
<feature type="transmembrane region" description="Helical" evidence="9">
    <location>
        <begin position="360"/>
        <end position="379"/>
    </location>
</feature>
<sequence>MPASQRIFRVRRYYNKWVADQTLEDFALRFTAHSARHMSIERVAKTALGATAFLALEGIAATVTLNYGFTNTVWAMLTVCLLFFITGLPISYYSARHGLDIDLLTRGAGFGYLGSTITSLIYASFTFIFFAIEAVILASALNALLGIPLALGYFLCAVAVIPIVTHGIATISRFQVGTQNIWLVLQLAALFVVIVYESDKLGDWTQFTPQHLPDSGEFNILLFGAAASVFFALVAQIGEQVDYLRFMPEKTEQNKKRWWFWLILAGPGWVLPGVIKMLLGSFLAYLAISQGMSFELATDPTQMYQRVFYYLTQSPGIALLLAALMVILSQMKINVTNAYAGSIAWSNFFSRLTHSHPGRVVWLVFNVTIALLLMELGIYQALEAILGIFAIVAVSWLGSLAADLMINKPLGLSPDYVEFKRAHLYDINPVGTGSMLLATGLGVLSYLGVFGEVSKNLSHFLSLAVCFICVPLIAWLTQGRFYIARQSPELLPLIEAEREKTFSTFKPAPPPHAVGAHTVLKCGICENAFEAEDMSFCPAYDLPICSLCCSLDVRCMDSCKPEGRVSRQAIQFFSLFLPQRWSHRMNSRLARFGGLLLLVNLLNAALLAVVYRQMQPETAAETLLLEQVIWSLFFTLLIASGVVSWLFLLAHESRVVAQKESNRQTRKLINEIEAHKETDLALQQAKELAERANAAKSRYLTGISHELRTPLQSILGYAQLLNDKPDTPQGHKNGLDIIQRSGQYLTDLIEGLLDISRIEAGRLDLYRTQVDLPQLLDQLSSMFAMQAGQKGIQFNCQIHSPLPQFVMTDEKRLRQILINLLSNAVKYTIQGEVEFSVRYRNQVAEFTIKDTGPGIDDDYLQRIFDPFERVRNRDTASQSGTGLGLTIVRLLTEIMGGDLQVNSQVNQGSEFTVVLMLPWVSQGDQDSTEVTEQKTLVGYEGYQRTLCLVDDDPVLRGLLSDLLTPLGFITLEAHDGDSCLKLLDQLDSQRSPDLFLLDVSMPGMNGLELARRLRERQIREPVLMLSADAQEHYRAAEDQEAYNDYLVKPIANHKLLDKLAEQLNLQWSWRETDEQSITTPEAVSESALEPVSERPLKSASESPLESSGQSVPELIPDNPLIAELIAYADTGFAKGVRQVLDQLWQEYHLCQEQHQQDQSGQKDQDEQQNLPAYPESDHSQATSTVVPAKHLEALQQMASGFQLAAMADYIARHSIKKESSL</sequence>
<evidence type="ECO:0000256" key="6">
    <source>
        <dbReference type="ARBA" id="ARBA00023012"/>
    </source>
</evidence>
<dbReference type="SUPFAM" id="SSF55874">
    <property type="entry name" value="ATPase domain of HSP90 chaperone/DNA topoisomerase II/histidine kinase"/>
    <property type="match status" value="1"/>
</dbReference>
<evidence type="ECO:0000256" key="4">
    <source>
        <dbReference type="ARBA" id="ARBA00022679"/>
    </source>
</evidence>
<feature type="transmembrane region" description="Helical" evidence="9">
    <location>
        <begin position="427"/>
        <end position="451"/>
    </location>
</feature>
<dbReference type="CDD" id="cd17574">
    <property type="entry name" value="REC_OmpR"/>
    <property type="match status" value="1"/>
</dbReference>
<protein>
    <recommendedName>
        <fullName evidence="2">histidine kinase</fullName>
        <ecNumber evidence="2">2.7.13.3</ecNumber>
    </recommendedName>
</protein>
<keyword evidence="5" id="KW-0418">Kinase</keyword>
<dbReference type="SMART" id="SM00448">
    <property type="entry name" value="REC"/>
    <property type="match status" value="1"/>
</dbReference>
<dbReference type="InterPro" id="IPR011006">
    <property type="entry name" value="CheY-like_superfamily"/>
</dbReference>
<dbReference type="CDD" id="cd16922">
    <property type="entry name" value="HATPase_EvgS-ArcB-TorS-like"/>
    <property type="match status" value="1"/>
</dbReference>
<dbReference type="InterPro" id="IPR005467">
    <property type="entry name" value="His_kinase_dom"/>
</dbReference>
<feature type="modified residue" description="4-aspartylphosphate" evidence="7">
    <location>
        <position position="998"/>
    </location>
</feature>
<dbReference type="Gene3D" id="1.10.4160.10">
    <property type="entry name" value="Hydantoin permease"/>
    <property type="match status" value="1"/>
</dbReference>
<keyword evidence="3 7" id="KW-0597">Phosphoprotein</keyword>
<dbReference type="GO" id="GO:0000155">
    <property type="term" value="F:phosphorelay sensor kinase activity"/>
    <property type="evidence" value="ECO:0007669"/>
    <property type="project" value="InterPro"/>
</dbReference>
<dbReference type="PANTHER" id="PTHR43047">
    <property type="entry name" value="TWO-COMPONENT HISTIDINE PROTEIN KINASE"/>
    <property type="match status" value="1"/>
</dbReference>
<feature type="transmembrane region" description="Helical" evidence="9">
    <location>
        <begin position="385"/>
        <end position="406"/>
    </location>
</feature>
<evidence type="ECO:0000256" key="1">
    <source>
        <dbReference type="ARBA" id="ARBA00000085"/>
    </source>
</evidence>
<gene>
    <name evidence="12" type="ORF">H4O21_20425</name>
</gene>
<feature type="region of interest" description="Disordered" evidence="8">
    <location>
        <begin position="1154"/>
        <end position="1184"/>
    </location>
</feature>
<name>A0A839IWB6_9GAMM</name>
<dbReference type="FunFam" id="3.30.565.10:FF:000010">
    <property type="entry name" value="Sensor histidine kinase RcsC"/>
    <property type="match status" value="1"/>
</dbReference>
<keyword evidence="9" id="KW-0472">Membrane</keyword>
<feature type="transmembrane region" description="Helical" evidence="9">
    <location>
        <begin position="144"/>
        <end position="169"/>
    </location>
</feature>
<dbReference type="Gene3D" id="3.30.565.10">
    <property type="entry name" value="Histidine kinase-like ATPase, C-terminal domain"/>
    <property type="match status" value="1"/>
</dbReference>
<feature type="compositionally biased region" description="Basic and acidic residues" evidence="8">
    <location>
        <begin position="1154"/>
        <end position="1165"/>
    </location>
</feature>
<feature type="transmembrane region" description="Helical" evidence="9">
    <location>
        <begin position="629"/>
        <end position="650"/>
    </location>
</feature>
<feature type="region of interest" description="Disordered" evidence="8">
    <location>
        <begin position="1076"/>
        <end position="1112"/>
    </location>
</feature>
<feature type="transmembrane region" description="Helical" evidence="9">
    <location>
        <begin position="457"/>
        <end position="476"/>
    </location>
</feature>
<feature type="transmembrane region" description="Helical" evidence="9">
    <location>
        <begin position="258"/>
        <end position="288"/>
    </location>
</feature>
<feature type="transmembrane region" description="Helical" evidence="9">
    <location>
        <begin position="107"/>
        <end position="132"/>
    </location>
</feature>
<evidence type="ECO:0000256" key="2">
    <source>
        <dbReference type="ARBA" id="ARBA00012438"/>
    </source>
</evidence>
<evidence type="ECO:0000259" key="11">
    <source>
        <dbReference type="PROSITE" id="PS50110"/>
    </source>
</evidence>
<reference evidence="12 13" key="1">
    <citation type="submission" date="2020-08" db="EMBL/GenBank/DDBJ databases">
        <title>Oceanospirillum sp. nov. isolated from marine sediment.</title>
        <authorList>
            <person name="Ji X."/>
        </authorList>
    </citation>
    <scope>NUCLEOTIDE SEQUENCE [LARGE SCALE GENOMIC DNA]</scope>
    <source>
        <strain evidence="12 13">D5</strain>
    </source>
</reference>
<dbReference type="PROSITE" id="PS50109">
    <property type="entry name" value="HIS_KIN"/>
    <property type="match status" value="1"/>
</dbReference>
<dbReference type="SMART" id="SM00387">
    <property type="entry name" value="HATPase_c"/>
    <property type="match status" value="1"/>
</dbReference>
<feature type="transmembrane region" description="Helical" evidence="9">
    <location>
        <begin position="181"/>
        <end position="198"/>
    </location>
</feature>
<dbReference type="Pfam" id="PF00072">
    <property type="entry name" value="Response_reg"/>
    <property type="match status" value="1"/>
</dbReference>
<dbReference type="RefSeq" id="WP_182810750.1">
    <property type="nucleotide sequence ID" value="NZ_JACJFM010000040.1"/>
</dbReference>
<comment type="catalytic activity">
    <reaction evidence="1">
        <text>ATP + protein L-histidine = ADP + protein N-phospho-L-histidine.</text>
        <dbReference type="EC" id="2.7.13.3"/>
    </reaction>
</comment>
<keyword evidence="9" id="KW-0812">Transmembrane</keyword>
<dbReference type="GO" id="GO:0005886">
    <property type="term" value="C:plasma membrane"/>
    <property type="evidence" value="ECO:0007669"/>
    <property type="project" value="TreeGrafter"/>
</dbReference>
<organism evidence="12 13">
    <name type="scientific">Oceanospirillum sediminis</name>
    <dbReference type="NCBI Taxonomy" id="2760088"/>
    <lineage>
        <taxon>Bacteria</taxon>
        <taxon>Pseudomonadati</taxon>
        <taxon>Pseudomonadota</taxon>
        <taxon>Gammaproteobacteria</taxon>
        <taxon>Oceanospirillales</taxon>
        <taxon>Oceanospirillaceae</taxon>
        <taxon>Oceanospirillum</taxon>
    </lineage>
</organism>
<dbReference type="Proteomes" id="UP000565262">
    <property type="component" value="Unassembled WGS sequence"/>
</dbReference>
<feature type="domain" description="Histidine kinase" evidence="10">
    <location>
        <begin position="702"/>
        <end position="919"/>
    </location>
</feature>
<dbReference type="InterPro" id="IPR036890">
    <property type="entry name" value="HATPase_C_sf"/>
</dbReference>
<feature type="domain" description="Response regulatory" evidence="11">
    <location>
        <begin position="945"/>
        <end position="1063"/>
    </location>
</feature>
<dbReference type="InterPro" id="IPR004358">
    <property type="entry name" value="Sig_transdc_His_kin-like_C"/>
</dbReference>
<accession>A0A839IWB6</accession>
<feature type="transmembrane region" description="Helical" evidence="9">
    <location>
        <begin position="218"/>
        <end position="237"/>
    </location>
</feature>
<dbReference type="SUPFAM" id="SSF47384">
    <property type="entry name" value="Homodimeric domain of signal transducing histidine kinase"/>
    <property type="match status" value="1"/>
</dbReference>
<dbReference type="PRINTS" id="PR00344">
    <property type="entry name" value="BCTRLSENSOR"/>
</dbReference>
<dbReference type="GO" id="GO:0009927">
    <property type="term" value="F:histidine phosphotransfer kinase activity"/>
    <property type="evidence" value="ECO:0007669"/>
    <property type="project" value="TreeGrafter"/>
</dbReference>
<dbReference type="SUPFAM" id="SSF52172">
    <property type="entry name" value="CheY-like"/>
    <property type="match status" value="1"/>
</dbReference>
<keyword evidence="4" id="KW-0808">Transferase</keyword>
<feature type="transmembrane region" description="Helical" evidence="9">
    <location>
        <begin position="73"/>
        <end position="95"/>
    </location>
</feature>
<dbReference type="SMART" id="SM00388">
    <property type="entry name" value="HisKA"/>
    <property type="match status" value="1"/>
</dbReference>
<evidence type="ECO:0000313" key="13">
    <source>
        <dbReference type="Proteomes" id="UP000565262"/>
    </source>
</evidence>
<dbReference type="PANTHER" id="PTHR43047:SF72">
    <property type="entry name" value="OSMOSENSING HISTIDINE PROTEIN KINASE SLN1"/>
    <property type="match status" value="1"/>
</dbReference>
<dbReference type="EMBL" id="JACJFM010000040">
    <property type="protein sequence ID" value="MBB1488980.1"/>
    <property type="molecule type" value="Genomic_DNA"/>
</dbReference>
<dbReference type="InterPro" id="IPR036097">
    <property type="entry name" value="HisK_dim/P_sf"/>
</dbReference>
<comment type="caution">
    <text evidence="12">The sequence shown here is derived from an EMBL/GenBank/DDBJ whole genome shotgun (WGS) entry which is preliminary data.</text>
</comment>
<dbReference type="Pfam" id="PF00512">
    <property type="entry name" value="HisKA"/>
    <property type="match status" value="1"/>
</dbReference>
<evidence type="ECO:0000256" key="8">
    <source>
        <dbReference type="SAM" id="MobiDB-lite"/>
    </source>
</evidence>
<feature type="transmembrane region" description="Helical" evidence="9">
    <location>
        <begin position="589"/>
        <end position="609"/>
    </location>
</feature>
<evidence type="ECO:0000313" key="12">
    <source>
        <dbReference type="EMBL" id="MBB1488980.1"/>
    </source>
</evidence>
<dbReference type="EC" id="2.7.13.3" evidence="2"/>
<evidence type="ECO:0000259" key="10">
    <source>
        <dbReference type="PROSITE" id="PS50109"/>
    </source>
</evidence>
<dbReference type="Gene3D" id="1.10.287.130">
    <property type="match status" value="1"/>
</dbReference>
<evidence type="ECO:0000256" key="3">
    <source>
        <dbReference type="ARBA" id="ARBA00022553"/>
    </source>
</evidence>
<dbReference type="AlphaFoldDB" id="A0A839IWB6"/>
<evidence type="ECO:0000256" key="7">
    <source>
        <dbReference type="PROSITE-ProRule" id="PRU00169"/>
    </source>
</evidence>
<dbReference type="InterPro" id="IPR003661">
    <property type="entry name" value="HisK_dim/P_dom"/>
</dbReference>
<evidence type="ECO:0000256" key="5">
    <source>
        <dbReference type="ARBA" id="ARBA00022777"/>
    </source>
</evidence>
<keyword evidence="6" id="KW-0902">Two-component regulatory system</keyword>
<keyword evidence="9" id="KW-1133">Transmembrane helix</keyword>
<feature type="transmembrane region" description="Helical" evidence="9">
    <location>
        <begin position="46"/>
        <end position="67"/>
    </location>
</feature>
<evidence type="ECO:0000256" key="9">
    <source>
        <dbReference type="SAM" id="Phobius"/>
    </source>
</evidence>